<evidence type="ECO:0000256" key="1">
    <source>
        <dbReference type="SAM" id="SignalP"/>
    </source>
</evidence>
<dbReference type="OrthoDB" id="3638982at2759"/>
<keyword evidence="1" id="KW-0732">Signal</keyword>
<feature type="signal peptide" evidence="1">
    <location>
        <begin position="1"/>
        <end position="15"/>
    </location>
</feature>
<proteinExistence type="predicted"/>
<dbReference type="AlphaFoldDB" id="R0J6H9"/>
<evidence type="ECO:0000313" key="3">
    <source>
        <dbReference type="Proteomes" id="UP000016935"/>
    </source>
</evidence>
<protein>
    <submittedName>
        <fullName evidence="2">Uncharacterized protein</fullName>
    </submittedName>
</protein>
<reference evidence="2 3" key="1">
    <citation type="journal article" date="2012" name="PLoS Pathog.">
        <title>Diverse lifestyles and strategies of plant pathogenesis encoded in the genomes of eighteen Dothideomycetes fungi.</title>
        <authorList>
            <person name="Ohm R.A."/>
            <person name="Feau N."/>
            <person name="Henrissat B."/>
            <person name="Schoch C.L."/>
            <person name="Horwitz B.A."/>
            <person name="Barry K.W."/>
            <person name="Condon B.J."/>
            <person name="Copeland A.C."/>
            <person name="Dhillon B."/>
            <person name="Glaser F."/>
            <person name="Hesse C.N."/>
            <person name="Kosti I."/>
            <person name="LaButti K."/>
            <person name="Lindquist E.A."/>
            <person name="Lucas S."/>
            <person name="Salamov A.A."/>
            <person name="Bradshaw R.E."/>
            <person name="Ciuffetti L."/>
            <person name="Hamelin R.C."/>
            <person name="Kema G.H.J."/>
            <person name="Lawrence C."/>
            <person name="Scott J.A."/>
            <person name="Spatafora J.W."/>
            <person name="Turgeon B.G."/>
            <person name="de Wit P.J.G.M."/>
            <person name="Zhong S."/>
            <person name="Goodwin S.B."/>
            <person name="Grigoriev I.V."/>
        </authorList>
    </citation>
    <scope>NUCLEOTIDE SEQUENCE [LARGE SCALE GENOMIC DNA]</scope>
    <source>
        <strain evidence="3">28A</strain>
    </source>
</reference>
<accession>R0J6H9</accession>
<dbReference type="eggNOG" id="ENOG502T2SE">
    <property type="taxonomic scope" value="Eukaryota"/>
</dbReference>
<dbReference type="HOGENOM" id="CLU_110347_0_0_1"/>
<dbReference type="RefSeq" id="XP_008020485.1">
    <property type="nucleotide sequence ID" value="XM_008022294.1"/>
</dbReference>
<dbReference type="STRING" id="671987.R0J6H9"/>
<dbReference type="GeneID" id="19405607"/>
<sequence>MKGFAFMCLIAAALAAPAAVCQKAAAVTGAACTKAQTELEAGIQANLDIQAQELKGYNMSMCDTVMKGFVAQQKAVLDIQSKGIAIRAKNQELAKQLNSPAIDGLATVAKAQVQEKDQVSGLKGTAADMKTLATLVQEVEDGTKQNEKNLAAAKSQKCAA</sequence>
<reference evidence="2 3" key="2">
    <citation type="journal article" date="2013" name="PLoS Genet.">
        <title>Comparative genome structure, secondary metabolite, and effector coding capacity across Cochliobolus pathogens.</title>
        <authorList>
            <person name="Condon B.J."/>
            <person name="Leng Y."/>
            <person name="Wu D."/>
            <person name="Bushley K.E."/>
            <person name="Ohm R.A."/>
            <person name="Otillar R."/>
            <person name="Martin J."/>
            <person name="Schackwitz W."/>
            <person name="Grimwood J."/>
            <person name="MohdZainudin N."/>
            <person name="Xue C."/>
            <person name="Wang R."/>
            <person name="Manning V.A."/>
            <person name="Dhillon B."/>
            <person name="Tu Z.J."/>
            <person name="Steffenson B.J."/>
            <person name="Salamov A."/>
            <person name="Sun H."/>
            <person name="Lowry S."/>
            <person name="LaButti K."/>
            <person name="Han J."/>
            <person name="Copeland A."/>
            <person name="Lindquist E."/>
            <person name="Barry K."/>
            <person name="Schmutz J."/>
            <person name="Baker S.E."/>
            <person name="Ciuffetti L.M."/>
            <person name="Grigoriev I.V."/>
            <person name="Zhong S."/>
            <person name="Turgeon B.G."/>
        </authorList>
    </citation>
    <scope>NUCLEOTIDE SEQUENCE [LARGE SCALE GENOMIC DNA]</scope>
    <source>
        <strain evidence="3">28A</strain>
    </source>
</reference>
<evidence type="ECO:0000313" key="2">
    <source>
        <dbReference type="EMBL" id="EOA92306.1"/>
    </source>
</evidence>
<feature type="chain" id="PRO_5012565232" evidence="1">
    <location>
        <begin position="16"/>
        <end position="160"/>
    </location>
</feature>
<keyword evidence="3" id="KW-1185">Reference proteome</keyword>
<organism evidence="2 3">
    <name type="scientific">Exserohilum turcicum (strain 28A)</name>
    <name type="common">Northern leaf blight fungus</name>
    <name type="synonym">Setosphaeria turcica</name>
    <dbReference type="NCBI Taxonomy" id="671987"/>
    <lineage>
        <taxon>Eukaryota</taxon>
        <taxon>Fungi</taxon>
        <taxon>Dikarya</taxon>
        <taxon>Ascomycota</taxon>
        <taxon>Pezizomycotina</taxon>
        <taxon>Dothideomycetes</taxon>
        <taxon>Pleosporomycetidae</taxon>
        <taxon>Pleosporales</taxon>
        <taxon>Pleosporineae</taxon>
        <taxon>Pleosporaceae</taxon>
        <taxon>Exserohilum</taxon>
    </lineage>
</organism>
<name>R0J6H9_EXST2</name>
<dbReference type="EMBL" id="KB908481">
    <property type="protein sequence ID" value="EOA92306.1"/>
    <property type="molecule type" value="Genomic_DNA"/>
</dbReference>
<gene>
    <name evidence="2" type="ORF">SETTUDRAFT_86794</name>
</gene>
<dbReference type="Proteomes" id="UP000016935">
    <property type="component" value="Unassembled WGS sequence"/>
</dbReference>